<feature type="region of interest" description="Disordered" evidence="1">
    <location>
        <begin position="75"/>
        <end position="125"/>
    </location>
</feature>
<name>W7U9B2_9STRA</name>
<dbReference type="PANTHER" id="PTHR31827">
    <property type="entry name" value="EMB|CAB89363.1"/>
    <property type="match status" value="1"/>
</dbReference>
<evidence type="ECO:0000256" key="1">
    <source>
        <dbReference type="SAM" id="MobiDB-lite"/>
    </source>
</evidence>
<gene>
    <name evidence="2" type="ORF">Naga_100006g33</name>
</gene>
<evidence type="ECO:0000313" key="3">
    <source>
        <dbReference type="Proteomes" id="UP000019335"/>
    </source>
</evidence>
<dbReference type="PANTHER" id="PTHR31827:SF1">
    <property type="entry name" value="EMB|CAB89363.1"/>
    <property type="match status" value="1"/>
</dbReference>
<dbReference type="AlphaFoldDB" id="W7U9B2"/>
<proteinExistence type="predicted"/>
<organism evidence="2 3">
    <name type="scientific">Nannochloropsis gaditana</name>
    <dbReference type="NCBI Taxonomy" id="72520"/>
    <lineage>
        <taxon>Eukaryota</taxon>
        <taxon>Sar</taxon>
        <taxon>Stramenopiles</taxon>
        <taxon>Ochrophyta</taxon>
        <taxon>Eustigmatophyceae</taxon>
        <taxon>Eustigmatales</taxon>
        <taxon>Monodopsidaceae</taxon>
        <taxon>Nannochloropsis</taxon>
    </lineage>
</organism>
<protein>
    <recommendedName>
        <fullName evidence="4">WRKY transcription factor 19</fullName>
    </recommendedName>
</protein>
<feature type="region of interest" description="Disordered" evidence="1">
    <location>
        <begin position="402"/>
        <end position="444"/>
    </location>
</feature>
<keyword evidence="3" id="KW-1185">Reference proteome</keyword>
<dbReference type="Proteomes" id="UP000019335">
    <property type="component" value="Chromosome 2"/>
</dbReference>
<accession>W7U9B2</accession>
<comment type="caution">
    <text evidence="2">The sequence shown here is derived from an EMBL/GenBank/DDBJ whole genome shotgun (WGS) entry which is preliminary data.</text>
</comment>
<evidence type="ECO:0008006" key="4">
    <source>
        <dbReference type="Google" id="ProtNLM"/>
    </source>
</evidence>
<dbReference type="EMBL" id="AZIL01000126">
    <property type="protein sequence ID" value="EWM29529.1"/>
    <property type="molecule type" value="Genomic_DNA"/>
</dbReference>
<evidence type="ECO:0000313" key="2">
    <source>
        <dbReference type="EMBL" id="EWM29529.1"/>
    </source>
</evidence>
<reference evidence="2 3" key="1">
    <citation type="journal article" date="2014" name="Mol. Plant">
        <title>Chromosome Scale Genome Assembly and Transcriptome Profiling of Nannochloropsis gaditana in Nitrogen Depletion.</title>
        <authorList>
            <person name="Corteggiani Carpinelli E."/>
            <person name="Telatin A."/>
            <person name="Vitulo N."/>
            <person name="Forcato C."/>
            <person name="D'Angelo M."/>
            <person name="Schiavon R."/>
            <person name="Vezzi A."/>
            <person name="Giacometti G.M."/>
            <person name="Morosinotto T."/>
            <person name="Valle G."/>
        </authorList>
    </citation>
    <scope>NUCLEOTIDE SEQUENCE [LARGE SCALE GENOMIC DNA]</scope>
    <source>
        <strain evidence="2 3">B-31</strain>
    </source>
</reference>
<sequence>MQEATGAHLEEPELQDNHNNLNSVGHFLGHDGDGSAIKTQGVRTRGSSYMLRERSTPSYLHASRQEGVEGVGACGDQADGQGVSDRQTRSRSRQKPASFAVHGTHAVVDEEHSSGSIDMGSLEESTVGSRRGNCEVEGCGRKSRGSTRRCRRHGGGAMCTVPGCTGFSRLEGKCSVHGGAQMCIVMGCDKRARFYGRCTRHGGFVNCRFQGCLLRAVTKGVCAKHGGRDPCRHPGCARPAIKSQENWCQVHGRMLDSFRQQSRREVEQGLHPVTCMHVDSMHSIQCMEPALMSAGLPFFCPTHLILARCGGSVDCRGNSYVRGRCVRHAGGDSSGAECQQPGCTRDALGGEGHGFCEKHRDLGFFCTHTFCVARAKCHGGKCDMHRLMESDMKEAAMIVEGSGPREGDDQVAPGPDNEGGNGKDEGGGRSAAREVRGEKGDMGSLQYSSACVSNTAVHGQSGGEGVWTATRPEAHSHLIQEETGVAKGQGDGMSAWDDVSGEEGAQIVESGEDEVKNVEDMMFRRREACMQEDFDTDSFFSSEARDGTAVDGSGERDSEASTVLYFGGVSRETLFRPSCACASVLSPSSAILADSPPPGSPSLEQTDEFFPSESFAHWHTSVREAIMLARVGSLGGKNEVNYHTMHRNIFPYAFAIHRYCVHTRLNRRLMLIFGQRMQKPCNLVMHFNWNA</sequence>
<dbReference type="OrthoDB" id="112635at2759"/>
<feature type="compositionally biased region" description="Basic and acidic residues" evidence="1">
    <location>
        <begin position="421"/>
        <end position="441"/>
    </location>
</feature>